<dbReference type="InterPro" id="IPR021109">
    <property type="entry name" value="Peptidase_aspartic_dom_sf"/>
</dbReference>
<dbReference type="Gramene" id="ORUFI03G15870.1">
    <property type="protein sequence ID" value="ORUFI03G15870.1"/>
    <property type="gene ID" value="ORUFI03G15870"/>
</dbReference>
<keyword evidence="3" id="KW-0064">Aspartyl protease</keyword>
<dbReference type="SUPFAM" id="SSF50630">
    <property type="entry name" value="Acid proteases"/>
    <property type="match status" value="2"/>
</dbReference>
<dbReference type="PANTHER" id="PTHR47967">
    <property type="entry name" value="OS07G0603500 PROTEIN-RELATED"/>
    <property type="match status" value="1"/>
</dbReference>
<dbReference type="PROSITE" id="PS51767">
    <property type="entry name" value="PEPTIDASE_A1"/>
    <property type="match status" value="2"/>
</dbReference>
<evidence type="ECO:0000256" key="3">
    <source>
        <dbReference type="ARBA" id="ARBA00022750"/>
    </source>
</evidence>
<dbReference type="GO" id="GO:0005576">
    <property type="term" value="C:extracellular region"/>
    <property type="evidence" value="ECO:0007669"/>
    <property type="project" value="TreeGrafter"/>
</dbReference>
<feature type="domain" description="Peptidase A1" evidence="7">
    <location>
        <begin position="565"/>
        <end position="907"/>
    </location>
</feature>
<dbReference type="PANTHER" id="PTHR47967:SF31">
    <property type="entry name" value="ASPARTYL PROTEASE FAMILY PROTEIN"/>
    <property type="match status" value="1"/>
</dbReference>
<feature type="domain" description="Peptidase A1" evidence="7">
    <location>
        <begin position="85"/>
        <end position="441"/>
    </location>
</feature>
<dbReference type="STRING" id="4529.A0A0E0NU98"/>
<keyword evidence="9" id="KW-1185">Reference proteome</keyword>
<dbReference type="Pfam" id="PF14541">
    <property type="entry name" value="TAXi_C"/>
    <property type="match status" value="2"/>
</dbReference>
<dbReference type="Proteomes" id="UP000008022">
    <property type="component" value="Unassembled WGS sequence"/>
</dbReference>
<dbReference type="FunFam" id="2.40.70.10:FF:000029">
    <property type="entry name" value="Aspartyl protease family protein"/>
    <property type="match status" value="2"/>
</dbReference>
<protein>
    <recommendedName>
        <fullName evidence="7">Peptidase A1 domain-containing protein</fullName>
    </recommendedName>
</protein>
<feature type="chain" id="PRO_5002369181" description="Peptidase A1 domain-containing protein" evidence="6">
    <location>
        <begin position="26"/>
        <end position="914"/>
    </location>
</feature>
<comment type="similarity">
    <text evidence="1">Belongs to the peptidase A1 family.</text>
</comment>
<feature type="signal peptide" evidence="6">
    <location>
        <begin position="1"/>
        <end position="25"/>
    </location>
</feature>
<organism evidence="8 9">
    <name type="scientific">Oryza rufipogon</name>
    <name type="common">Brownbeard rice</name>
    <name type="synonym">Asian wild rice</name>
    <dbReference type="NCBI Taxonomy" id="4529"/>
    <lineage>
        <taxon>Eukaryota</taxon>
        <taxon>Viridiplantae</taxon>
        <taxon>Streptophyta</taxon>
        <taxon>Embryophyta</taxon>
        <taxon>Tracheophyta</taxon>
        <taxon>Spermatophyta</taxon>
        <taxon>Magnoliopsida</taxon>
        <taxon>Liliopsida</taxon>
        <taxon>Poales</taxon>
        <taxon>Poaceae</taxon>
        <taxon>BOP clade</taxon>
        <taxon>Oryzoideae</taxon>
        <taxon>Oryzeae</taxon>
        <taxon>Oryzinae</taxon>
        <taxon>Oryza</taxon>
    </lineage>
</organism>
<dbReference type="eggNOG" id="KOG1339">
    <property type="taxonomic scope" value="Eukaryota"/>
</dbReference>
<dbReference type="InterPro" id="IPR051708">
    <property type="entry name" value="Plant_Aspart_Prot_A1"/>
</dbReference>
<evidence type="ECO:0000256" key="4">
    <source>
        <dbReference type="ARBA" id="ARBA00022801"/>
    </source>
</evidence>
<dbReference type="FunFam" id="2.40.70.10:FF:000064">
    <property type="entry name" value="Eukaryotic aspartyl protease family protein"/>
    <property type="match status" value="2"/>
</dbReference>
<dbReference type="InterPro" id="IPR032799">
    <property type="entry name" value="TAXi_C"/>
</dbReference>
<dbReference type="HOGENOM" id="CLU_005738_1_2_1"/>
<dbReference type="GO" id="GO:0006508">
    <property type="term" value="P:proteolysis"/>
    <property type="evidence" value="ECO:0007669"/>
    <property type="project" value="UniProtKB-KW"/>
</dbReference>
<evidence type="ECO:0000313" key="9">
    <source>
        <dbReference type="Proteomes" id="UP000008022"/>
    </source>
</evidence>
<dbReference type="InterPro" id="IPR032861">
    <property type="entry name" value="TAXi_N"/>
</dbReference>
<evidence type="ECO:0000256" key="2">
    <source>
        <dbReference type="ARBA" id="ARBA00022670"/>
    </source>
</evidence>
<evidence type="ECO:0000256" key="1">
    <source>
        <dbReference type="ARBA" id="ARBA00007447"/>
    </source>
</evidence>
<accession>A0A0E0NU98</accession>
<reference evidence="9" key="1">
    <citation type="submission" date="2013-06" db="EMBL/GenBank/DDBJ databases">
        <authorList>
            <person name="Zhao Q."/>
        </authorList>
    </citation>
    <scope>NUCLEOTIDE SEQUENCE</scope>
    <source>
        <strain evidence="9">cv. W1943</strain>
    </source>
</reference>
<keyword evidence="2" id="KW-0645">Protease</keyword>
<evidence type="ECO:0000313" key="8">
    <source>
        <dbReference type="EnsemblPlants" id="ORUFI03G15870.1"/>
    </source>
</evidence>
<evidence type="ECO:0000259" key="7">
    <source>
        <dbReference type="PROSITE" id="PS51767"/>
    </source>
</evidence>
<sequence length="914" mass="97514">MKKLEKMLLLLSLLAVIAVVARCDAAALRLHATHADAGRGLSTRELLHRMAARSKARSARLLSGRAASARVDPGSYTDGVPDTEYLVHMAIGTPPQPVQLILDTGSDLTWTQCAPCVSCFRQSLPRFNPSRSMTFSVLPCDLRICRDLTWSSCGEQSWGNGICVYAYAYADHSITTGHLDSDTFSFASADHAIGGASVPDLTFGCGLFNNGIFVSNETGIAGFSRGALSMPAQLKVDNFSYCFTAITGSEPSPVFLGVPPNLYSDAAGGGHGVVQSTALIRYHSSQLKAYYISLKGVTVGTTRLPIPESVFALKEDGTGGTIVDSGTGMTMLPEAVYNLVCDAFVAQTKLTVHNSTSSLSQLCFSVPPGAKPDVPALVLHFEGATLDLPRENYMFEIEEAGGIRLTCLAINAGEDLSVIGNFQQQNMHVLYDLANDMLSFNGKAPIAMSKGNAAAKQDQLVAKAVTSNKHAITEMTKQPIKMQKLVLLIPALLAALAINSCCNAAAAPVRMQLTHVDAGRGLSGRELMRRMALRSKARAPRLLSSSATAPVSPGAYDDGVPMTEYLLHLAIGTPPQPVQLTLDTGSDLVWTQCQPCAVCFNQSLPYYDASRSSTFALPSCDSTQCKLDPSVTMCVNQTVQTCAYSYSYGDKSATIGFLDVETVSFVAGASVPGVVFGCGLNNTGIFRSNETGIAGFGRGPLSLPSQLKVGNFSHCFTAVSGRKPSTVLFDLPADLYKNGRGTVQTTPLIKNPAHPTFYYLSLKGITVGSTRLPVPESAFALKNGTGGTIIDSGTAFTSLPPRVYRLVHDEFAAHVKLPVVPSNETGPLLCFSAPPLGKAPHVPKLVLHFEGATMHLPRENYVFEAKDGGNCSICLAIIEGEMTIIGNFQQQNMHVLYDLKNSKLSFVRAKCDKL</sequence>
<proteinExistence type="inferred from homology"/>
<keyword evidence="5" id="KW-0325">Glycoprotein</keyword>
<name>A0A0E0NU98_ORYRU</name>
<dbReference type="AlphaFoldDB" id="A0A0E0NU98"/>
<dbReference type="Gene3D" id="2.40.70.10">
    <property type="entry name" value="Acid Proteases"/>
    <property type="match status" value="4"/>
</dbReference>
<evidence type="ECO:0000256" key="5">
    <source>
        <dbReference type="ARBA" id="ARBA00023180"/>
    </source>
</evidence>
<dbReference type="OMA" id="NATRREH"/>
<dbReference type="GO" id="GO:0004190">
    <property type="term" value="F:aspartic-type endopeptidase activity"/>
    <property type="evidence" value="ECO:0007669"/>
    <property type="project" value="UniProtKB-KW"/>
</dbReference>
<dbReference type="CDD" id="cd05476">
    <property type="entry name" value="pepsin_A_like_plant"/>
    <property type="match status" value="2"/>
</dbReference>
<dbReference type="InterPro" id="IPR034161">
    <property type="entry name" value="Pepsin-like_plant"/>
</dbReference>
<dbReference type="Pfam" id="PF14543">
    <property type="entry name" value="TAXi_N"/>
    <property type="match status" value="2"/>
</dbReference>
<evidence type="ECO:0000256" key="6">
    <source>
        <dbReference type="SAM" id="SignalP"/>
    </source>
</evidence>
<dbReference type="EnsemblPlants" id="ORUFI03G15870.1">
    <property type="protein sequence ID" value="ORUFI03G15870.1"/>
    <property type="gene ID" value="ORUFI03G15870"/>
</dbReference>
<keyword evidence="6" id="KW-0732">Signal</keyword>
<keyword evidence="4" id="KW-0378">Hydrolase</keyword>
<dbReference type="InterPro" id="IPR033121">
    <property type="entry name" value="PEPTIDASE_A1"/>
</dbReference>
<reference evidence="8" key="2">
    <citation type="submission" date="2015-06" db="UniProtKB">
        <authorList>
            <consortium name="EnsemblPlants"/>
        </authorList>
    </citation>
    <scope>IDENTIFICATION</scope>
</reference>